<reference evidence="1 2" key="1">
    <citation type="submission" date="2019-05" db="EMBL/GenBank/DDBJ databases">
        <title>Burkholderia sp. DHOD12, isolated from subtropical forest soil.</title>
        <authorList>
            <person name="Gao Z.-H."/>
            <person name="Qiu L.-H."/>
        </authorList>
    </citation>
    <scope>NUCLEOTIDE SEQUENCE [LARGE SCALE GENOMIC DNA]</scope>
    <source>
        <strain evidence="1 2">DHOD12</strain>
    </source>
</reference>
<protein>
    <submittedName>
        <fullName evidence="1">DUF3579 domain-containing protein</fullName>
    </submittedName>
</protein>
<name>A0A4P8IIK2_9BURK</name>
<gene>
    <name evidence="1" type="ORF">FAZ95_04615</name>
</gene>
<dbReference type="InterPro" id="IPR021969">
    <property type="entry name" value="DUF3579"/>
</dbReference>
<proteinExistence type="predicted"/>
<dbReference type="EMBL" id="CP040077">
    <property type="protein sequence ID" value="QCP48538.1"/>
    <property type="molecule type" value="Genomic_DNA"/>
</dbReference>
<evidence type="ECO:0000313" key="1">
    <source>
        <dbReference type="EMBL" id="QCP48538.1"/>
    </source>
</evidence>
<accession>A0A4P8IIK2</accession>
<dbReference type="Pfam" id="PF12112">
    <property type="entry name" value="DUF3579"/>
    <property type="match status" value="1"/>
</dbReference>
<dbReference type="Proteomes" id="UP000298656">
    <property type="component" value="Chromosome 1"/>
</dbReference>
<dbReference type="AlphaFoldDB" id="A0A4P8IIK2"/>
<dbReference type="RefSeq" id="WP_137331376.1">
    <property type="nucleotide sequence ID" value="NZ_CP040077.1"/>
</dbReference>
<sequence length="117" mass="12913">MTTAPDNIETFCIRGITHQGKTFRPGDWGERLMGVITLYVGERQPGLHVASTRLAMPVVEAGVKCLIVCGELRRVCPDAFDFVMRFARDNALPVEVRVRPRDEAPQSALAQITFGAV</sequence>
<keyword evidence="2" id="KW-1185">Reference proteome</keyword>
<dbReference type="KEGG" id="tvl:FAZ95_04615"/>
<organism evidence="1 2">
    <name type="scientific">Trinickia violacea</name>
    <dbReference type="NCBI Taxonomy" id="2571746"/>
    <lineage>
        <taxon>Bacteria</taxon>
        <taxon>Pseudomonadati</taxon>
        <taxon>Pseudomonadota</taxon>
        <taxon>Betaproteobacteria</taxon>
        <taxon>Burkholderiales</taxon>
        <taxon>Burkholderiaceae</taxon>
        <taxon>Trinickia</taxon>
    </lineage>
</organism>
<dbReference type="Gene3D" id="3.30.70.2340">
    <property type="entry name" value="Uncharacterised protein PF12112 family, DUF3579"/>
    <property type="match status" value="1"/>
</dbReference>
<evidence type="ECO:0000313" key="2">
    <source>
        <dbReference type="Proteomes" id="UP000298656"/>
    </source>
</evidence>
<dbReference type="OrthoDB" id="9102496at2"/>